<reference evidence="2" key="1">
    <citation type="journal article" date="2014" name="Front. Microbiol.">
        <title>High frequency of phylogenetically diverse reductive dehalogenase-homologous genes in deep subseafloor sedimentary metagenomes.</title>
        <authorList>
            <person name="Kawai M."/>
            <person name="Futagami T."/>
            <person name="Toyoda A."/>
            <person name="Takaki Y."/>
            <person name="Nishi S."/>
            <person name="Hori S."/>
            <person name="Arai W."/>
            <person name="Tsubouchi T."/>
            <person name="Morono Y."/>
            <person name="Uchiyama I."/>
            <person name="Ito T."/>
            <person name="Fujiyama A."/>
            <person name="Inagaki F."/>
            <person name="Takami H."/>
        </authorList>
    </citation>
    <scope>NUCLEOTIDE SEQUENCE</scope>
    <source>
        <strain evidence="2">Expedition CK06-06</strain>
    </source>
</reference>
<name>X1E4U2_9ZZZZ</name>
<comment type="caution">
    <text evidence="2">The sequence shown here is derived from an EMBL/GenBank/DDBJ whole genome shotgun (WGS) entry which is preliminary data.</text>
</comment>
<dbReference type="Gene3D" id="1.10.3230.20">
    <property type="entry name" value="P22 tail accessory factor (Gp4)"/>
    <property type="match status" value="1"/>
</dbReference>
<dbReference type="InterPro" id="IPR038258">
    <property type="entry name" value="Gp4_sf"/>
</dbReference>
<evidence type="ECO:0000313" key="2">
    <source>
        <dbReference type="EMBL" id="GAH15420.1"/>
    </source>
</evidence>
<sequence length="80" mass="8711">LNLAIRIAPGKGKVVLPDTKILAREAYKVALMHTSEVIEKQMPPTMPLGSGHKSWRNRSGPYVTPPTDPITVGSDGKLDY</sequence>
<dbReference type="AlphaFoldDB" id="X1E4U2"/>
<evidence type="ECO:0000256" key="1">
    <source>
        <dbReference type="SAM" id="MobiDB-lite"/>
    </source>
</evidence>
<organism evidence="2">
    <name type="scientific">marine sediment metagenome</name>
    <dbReference type="NCBI Taxonomy" id="412755"/>
    <lineage>
        <taxon>unclassified sequences</taxon>
        <taxon>metagenomes</taxon>
        <taxon>ecological metagenomes</taxon>
    </lineage>
</organism>
<feature type="non-terminal residue" evidence="2">
    <location>
        <position position="1"/>
    </location>
</feature>
<accession>X1E4U2</accession>
<protein>
    <submittedName>
        <fullName evidence="2">Uncharacterized protein</fullName>
    </submittedName>
</protein>
<feature type="region of interest" description="Disordered" evidence="1">
    <location>
        <begin position="41"/>
        <end position="80"/>
    </location>
</feature>
<gene>
    <name evidence="2" type="ORF">S01H4_61994</name>
</gene>
<proteinExistence type="predicted"/>
<dbReference type="EMBL" id="BART01036884">
    <property type="protein sequence ID" value="GAH15420.1"/>
    <property type="molecule type" value="Genomic_DNA"/>
</dbReference>